<evidence type="ECO:0000256" key="1">
    <source>
        <dbReference type="ARBA" id="ARBA00004613"/>
    </source>
</evidence>
<feature type="domain" description="SD-repeat containing protein B" evidence="6">
    <location>
        <begin position="1814"/>
        <end position="1896"/>
    </location>
</feature>
<dbReference type="Pfam" id="PF01345">
    <property type="entry name" value="DUF11"/>
    <property type="match status" value="7"/>
</dbReference>
<feature type="region of interest" description="Disordered" evidence="4">
    <location>
        <begin position="309"/>
        <end position="333"/>
    </location>
</feature>
<evidence type="ECO:0000259" key="5">
    <source>
        <dbReference type="Pfam" id="PF01345"/>
    </source>
</evidence>
<evidence type="ECO:0000256" key="3">
    <source>
        <dbReference type="ARBA" id="ARBA00022729"/>
    </source>
</evidence>
<feature type="compositionally biased region" description="Basic and acidic residues" evidence="4">
    <location>
        <begin position="2447"/>
        <end position="2463"/>
    </location>
</feature>
<dbReference type="GO" id="GO:0005576">
    <property type="term" value="C:extracellular region"/>
    <property type="evidence" value="ECO:0007669"/>
    <property type="project" value="UniProtKB-SubCell"/>
</dbReference>
<protein>
    <recommendedName>
        <fullName evidence="9">DUF11 domain-containing protein</fullName>
    </recommendedName>
</protein>
<dbReference type="InterPro" id="IPR033764">
    <property type="entry name" value="Sdr_B"/>
</dbReference>
<dbReference type="EMBL" id="MWIP01000004">
    <property type="protein sequence ID" value="KAF1686915.1"/>
    <property type="molecule type" value="Genomic_DNA"/>
</dbReference>
<evidence type="ECO:0000256" key="2">
    <source>
        <dbReference type="ARBA" id="ARBA00022525"/>
    </source>
</evidence>
<dbReference type="PANTHER" id="PTHR23303">
    <property type="entry name" value="CARBOXYPEPTIDASE REGULATORY REGION-CONTAINING"/>
    <property type="match status" value="1"/>
</dbReference>
<keyword evidence="3" id="KW-0732">Signal</keyword>
<feature type="domain" description="DUF11" evidence="5">
    <location>
        <begin position="1194"/>
        <end position="1296"/>
    </location>
</feature>
<dbReference type="InterPro" id="IPR001434">
    <property type="entry name" value="OmcB-like_DUF11"/>
</dbReference>
<dbReference type="SUPFAM" id="SSF117074">
    <property type="entry name" value="Hypothetical protein PA1324"/>
    <property type="match status" value="8"/>
</dbReference>
<dbReference type="Gene3D" id="2.60.40.10">
    <property type="entry name" value="Immunoglobulins"/>
    <property type="match status" value="10"/>
</dbReference>
<evidence type="ECO:0000259" key="6">
    <source>
        <dbReference type="Pfam" id="PF17210"/>
    </source>
</evidence>
<feature type="domain" description="SD-repeat containing protein B" evidence="6">
    <location>
        <begin position="1443"/>
        <end position="1497"/>
    </location>
</feature>
<feature type="domain" description="SD-repeat containing protein B" evidence="6">
    <location>
        <begin position="2055"/>
        <end position="2127"/>
    </location>
</feature>
<feature type="domain" description="DUF11" evidence="5">
    <location>
        <begin position="2494"/>
        <end position="2606"/>
    </location>
</feature>
<dbReference type="InterPro" id="IPR051417">
    <property type="entry name" value="SDr/BOS_complex"/>
</dbReference>
<feature type="region of interest" description="Disordered" evidence="4">
    <location>
        <begin position="2595"/>
        <end position="2624"/>
    </location>
</feature>
<feature type="domain" description="SD-repeat containing protein B" evidence="6">
    <location>
        <begin position="1688"/>
        <end position="1753"/>
    </location>
</feature>
<feature type="domain" description="SD-repeat containing protein B" evidence="6">
    <location>
        <begin position="1936"/>
        <end position="2009"/>
    </location>
</feature>
<feature type="domain" description="DUF11" evidence="5">
    <location>
        <begin position="340"/>
        <end position="460"/>
    </location>
</feature>
<feature type="region of interest" description="Disordered" evidence="4">
    <location>
        <begin position="1"/>
        <end position="30"/>
    </location>
</feature>
<proteinExistence type="predicted"/>
<feature type="domain" description="DUF11" evidence="5">
    <location>
        <begin position="629"/>
        <end position="727"/>
    </location>
</feature>
<name>A0A7V8K7B3_9GAMM</name>
<comment type="caution">
    <text evidence="7">The sequence shown here is derived from an EMBL/GenBank/DDBJ whole genome shotgun (WGS) entry which is preliminary data.</text>
</comment>
<feature type="domain" description="DUF11" evidence="5">
    <location>
        <begin position="2175"/>
        <end position="2281"/>
    </location>
</feature>
<gene>
    <name evidence="7" type="ORF">B1992_05865</name>
</gene>
<dbReference type="PANTHER" id="PTHR23303:SF15">
    <property type="entry name" value="COLOSSIN-A"/>
    <property type="match status" value="1"/>
</dbReference>
<dbReference type="InterPro" id="IPR013783">
    <property type="entry name" value="Ig-like_fold"/>
</dbReference>
<feature type="compositionally biased region" description="Low complexity" evidence="4">
    <location>
        <begin position="313"/>
        <end position="333"/>
    </location>
</feature>
<keyword evidence="2" id="KW-0964">Secreted</keyword>
<feature type="region of interest" description="Disordered" evidence="4">
    <location>
        <begin position="2754"/>
        <end position="2815"/>
    </location>
</feature>
<evidence type="ECO:0008006" key="9">
    <source>
        <dbReference type="Google" id="ProtNLM"/>
    </source>
</evidence>
<reference evidence="7 8" key="1">
    <citation type="submission" date="2017-10" db="EMBL/GenBank/DDBJ databases">
        <title>Whole genome sequencing of Pseudoxanthomonas broegbernensis DSM 12573(T).</title>
        <authorList>
            <person name="Kumar S."/>
            <person name="Bansal K."/>
            <person name="Kaur A."/>
            <person name="Patil P."/>
            <person name="Sharma S."/>
            <person name="Patil P.B."/>
        </authorList>
    </citation>
    <scope>NUCLEOTIDE SEQUENCE [LARGE SCALE GENOMIC DNA]</scope>
    <source>
        <strain evidence="7 8">DSM 12573</strain>
    </source>
</reference>
<feature type="region of interest" description="Disordered" evidence="4">
    <location>
        <begin position="2001"/>
        <end position="2026"/>
    </location>
</feature>
<feature type="domain" description="DUF11" evidence="5">
    <location>
        <begin position="2333"/>
        <end position="2421"/>
    </location>
</feature>
<feature type="region of interest" description="Disordered" evidence="4">
    <location>
        <begin position="1311"/>
        <end position="1331"/>
    </location>
</feature>
<evidence type="ECO:0000256" key="4">
    <source>
        <dbReference type="SAM" id="MobiDB-lite"/>
    </source>
</evidence>
<evidence type="ECO:0000313" key="7">
    <source>
        <dbReference type="EMBL" id="KAF1686915.1"/>
    </source>
</evidence>
<feature type="region of interest" description="Disordered" evidence="4">
    <location>
        <begin position="2444"/>
        <end position="2463"/>
    </location>
</feature>
<keyword evidence="8" id="KW-1185">Reference proteome</keyword>
<dbReference type="Pfam" id="PF17210">
    <property type="entry name" value="SdrD_B"/>
    <property type="match status" value="6"/>
</dbReference>
<comment type="subcellular location">
    <subcellularLocation>
        <location evidence="1">Secreted</location>
    </subcellularLocation>
</comment>
<dbReference type="NCBIfam" id="TIGR01451">
    <property type="entry name" value="B_ant_repeat"/>
    <property type="match status" value="4"/>
</dbReference>
<dbReference type="Proteomes" id="UP000462066">
    <property type="component" value="Unassembled WGS sequence"/>
</dbReference>
<dbReference type="InterPro" id="IPR047589">
    <property type="entry name" value="DUF11_rpt"/>
</dbReference>
<accession>A0A7V8K7B3</accession>
<feature type="domain" description="DUF11" evidence="5">
    <location>
        <begin position="213"/>
        <end position="331"/>
    </location>
</feature>
<evidence type="ECO:0000313" key="8">
    <source>
        <dbReference type="Proteomes" id="UP000462066"/>
    </source>
</evidence>
<organism evidence="7 8">
    <name type="scientific">Pseudoxanthomonas broegbernensis</name>
    <dbReference type="NCBI Taxonomy" id="83619"/>
    <lineage>
        <taxon>Bacteria</taxon>
        <taxon>Pseudomonadati</taxon>
        <taxon>Pseudomonadota</taxon>
        <taxon>Gammaproteobacteria</taxon>
        <taxon>Lysobacterales</taxon>
        <taxon>Lysobacteraceae</taxon>
        <taxon>Pseudoxanthomonas</taxon>
    </lineage>
</organism>
<feature type="domain" description="SD-repeat containing protein B" evidence="6">
    <location>
        <begin position="1578"/>
        <end position="1655"/>
    </location>
</feature>
<sequence length="2815" mass="287684">MPAARPEPGSGKGEISVNKQDDATPATVDGRYSAAGGHCAPKHSGRGWRRLAALALAVLAPAALAVDLQFSGLSDAGYDGQPAGTEVVYTVQVENGDIDIATGVSVIFDLPAGTTAGTLPGFCAADAIVPQRVVCTVGTLFSQTPQTFQIGVLTAGLAPATYTLRGAIGFGGNLPHATTPVTSLTADDFFFADDINPNNNTANEPTTLIDSGDLRVEKSGSPDPVIGGGEITYTVTVHNDGPSASTDFRVVDSLPPELQYAGGFNGGGNWTLDPGTMTATHAGTLAAGGSRSFTFRARVIAAVGTVTNSASVAPNPGGTPDTNPNNNTATENTTVTPGADLAIEKVALPAPAVAGEQVTFTLTARNHGPSPAQNVVVRDAMPAGLVIASATEPAGWTCTTDPTDTVRECTIPALAAGTTTVFQIVADLPVVGAGSSGTIVNTATIASGTADPDASNNSSDDSFTVLPDGADLQVGKSKLPALVAIWNAGDPPGSTDSHMTSTIIVHNHGPRAAHGGIQVVDTLAAGEEFLQVEAPSSWTCTVDQPYAAPPARQAVTCDLNGGYPVNVGNDAPALAIVTRARAASASLVNRACSIDTGLQTVGAASIVDPYAANDCDNGTGVRTTVERTDLTIAKATTAPAAKVVTIADTEVVYTLTVTNNGPNDTAGVVVNDTIPGYVSGVGGTAITVTQPPGWPACTVSNASVICNSGNAVLANGGTAVITIRATRPLYDSVGQGGGTCGVAEAHCNVAGVGVDSLVPGAVGEIDSSNNQARDWVRVERMANVRTSSKTITSGATGRAGVESTYVVTYINQGPSTARGVAFRDVFTLPADDAGFVLVSAQRSGGGGAACTAQHGLDVTATLTAGGYSYANSTGAPAEVAIVCPRIDLTNGGTESLTIRIRPNVNATNSARSFTNTADFFFADALGSPVPATGSDASGPYNYNSDPSIADDRKDATLAFDQGEVELVPNKRDTGFVGGVDPLGYSVIDPASNMITYEVTVRNGGPSVATNTRILDTITPEPGREVEFIGASDTVAGPFLGLADPSSRCTIAAGANPATGPATLALDCLMPGAGFGGNVDGVVASGSTGSLYLRYQYKTAPAAIGDVLNNLVVASSAEVDTNPGNNTVDEDTTIRARADMAVSKRAVATAPDADPSVALPAAVTEVSVWQPFHYVIEGDNNGPGASLSRDRTGSSPLDGTGTVITDTLPAGLVVTGPVTWRKAGPAQLGTVPNGGGSCTLAGQVVTCNVGDVTSNGRVRVIVPARWESYPTGGTANNVARVATEQFDPAPGNNEVTVPLDVTRASLSGVVYEDRDRSPGNGGTRQTTGEPGMDGVSLELTGTDAFGQTVSRTAVTNPDGSYAFEDLPPSDASGYTIVQTQPSTHINGPVDPPAAPDPQAASLGGTYAAAVDGAGNSAYAGVAVVAGDAGVRYDFPEVRRPTLSGYVYADANRDNVRNVGPDLIIAGATVNLLDAATGTLLTSATTNASGYYEFTNLDPLVVYTLSEPLPGSGQYDNRPSAINPGLIGGNPCPPGPGNCEPGTGIGDDAITTDRISFIDLGAGLDGTQFNFGEELISAITGTVYLDRNRDGTQDPTDPGIPGVTVTVQSAGPDGNFGTLDDPPPVVLTTDANGQYLYPNAPIGFDYRITETQPTGLAEGQTPLNEITVNNLTDLGSFDNDFGEVAGTVAGTVFLDENNNGVRDPGEPGIPGVQVELPAGTVDALGNPVTAATTDVNGDYLFEHMLAGTYTVTEQLAQPVVGGTATLNGTTLVGNIGGVPIGTVTAVGTVPSAVSGIVLPAGAQSVQNDFGEILPVSISGTVFLDLDNDGVIDVGSDTGIGFVTLVLTGTDDTGAAVNVSTTTDALGRFAFPNLRPGIYVLTEPNQPPGTRNGITTAGTAGGAATGPGITPSAITAIDLRVPGSVSDDNLFGEVPENSSISGRVWLDLDNDGVIDPVETGIAGVRVRLTGIDALGNPVQRDTVTDAQGRYIFDGLLPGTYTVTEPDQPDGTFNGKTVPGSLGGAPTPTSTTPSAVAGIVLGPDQHAVDNNFGEVLGGSISGRVYNDTDDDGQVDPGETGIPGVEIVLTGTDDTGTAVHLTTTTDSEGRYRFDGLRPGTYTVTEPVQPPDTFNGITTPGSLGGTATPRATTPSAISDIVLGGGEESVDNNFGEIGDTPDLRVSKSVAPEVLLSQNPATYRIVVRNAGQGPTVGEYTVRDRLPVGVTLSDTPSGQGWACEGQAGEDRFACRSSEVLAAGQVSAAPIEVPVAVGEAAADAQTVHNAVLVEGGGERAPHAPTPDERDAFENDVPRLPVCDPAITENACRLSSQVLRAWPDLAVSKAADTEVFTVGMPASYRIDVRNIGERASSGEYVAEDRLPAGIVLAAAPTGEGWTCTGAAGDSRFQCASDRVLAVGEVHPGAIAVPVQVLPEALGNGPVNNAVLVAGGGEEPSREPGTEERATFEERPGELDPCEADITQNLCRVPNEVRLSQQPSVLSIAKRGDRSVAEIGDMVLYTVEIRHVSGAGLNQVDVVDRLPRGFTYVDGTARVDGTALADPAGSPGPVLVFDAGALPIDGHRTLTYRVRIGVGADQGDGVNRAQAHGCQRDDHCVDPSSKTPLPGSMPSNNAEYRVTVRGGVFASEGCVLGKVFVDCNNNHVQDREELGIPGVRMYFEDGTWMVSDSEGKYSYCGLPPRSHTLKVDGSTLPVGARLTTSSNRNLGDADSLFVDLKNGELHRADFIEGSCSNPVLEQVKARRAQGEVRAPETETGLPALRFDSKPERSPRQGTDSANQRPIVDPRPVTPGRSAAAGDQEAQP</sequence>